<dbReference type="SMART" id="SM00345">
    <property type="entry name" value="HTH_GNTR"/>
    <property type="match status" value="1"/>
</dbReference>
<evidence type="ECO:0000259" key="4">
    <source>
        <dbReference type="PROSITE" id="PS50949"/>
    </source>
</evidence>
<dbReference type="PROSITE" id="PS50949">
    <property type="entry name" value="HTH_GNTR"/>
    <property type="match status" value="1"/>
</dbReference>
<name>A0A1M4V957_9CLOT</name>
<evidence type="ECO:0000256" key="1">
    <source>
        <dbReference type="ARBA" id="ARBA00023015"/>
    </source>
</evidence>
<dbReference type="FunFam" id="1.10.10.10:FF:000079">
    <property type="entry name" value="GntR family transcriptional regulator"/>
    <property type="match status" value="1"/>
</dbReference>
<sequence>MIDTKYPKYYTIMEDIIRQIENEELVPGKNIPAERELIEMYKVSRITVRKAIEELVSKGYLYKIQGKGTYVKKSNIKQGLVKLTSCTEDITKIGRKATIKQLEKKIITANKKIANHLEIHEGEKVLKIVRVFLGDGEPINITTSYMKYENIKGVEEYDLSQNSLYKILETEFNITIIKANRTIEAVLSHGYISKNLNIEDNQPLLYFTGEVYGKKDGEEFVLEYFESAYATNICKFYLEQYR</sequence>
<dbReference type="Pfam" id="PF07702">
    <property type="entry name" value="UTRA"/>
    <property type="match status" value="1"/>
</dbReference>
<evidence type="ECO:0000313" key="6">
    <source>
        <dbReference type="Proteomes" id="UP000184035"/>
    </source>
</evidence>
<organism evidence="5 6">
    <name type="scientific">Clostridium fallax</name>
    <dbReference type="NCBI Taxonomy" id="1533"/>
    <lineage>
        <taxon>Bacteria</taxon>
        <taxon>Bacillati</taxon>
        <taxon>Bacillota</taxon>
        <taxon>Clostridia</taxon>
        <taxon>Eubacteriales</taxon>
        <taxon>Clostridiaceae</taxon>
        <taxon>Clostridium</taxon>
    </lineage>
</organism>
<dbReference type="CDD" id="cd07377">
    <property type="entry name" value="WHTH_GntR"/>
    <property type="match status" value="1"/>
</dbReference>
<dbReference type="Pfam" id="PF00392">
    <property type="entry name" value="GntR"/>
    <property type="match status" value="1"/>
</dbReference>
<gene>
    <name evidence="5" type="ORF">SAMN05443638_10712</name>
</gene>
<evidence type="ECO:0000256" key="2">
    <source>
        <dbReference type="ARBA" id="ARBA00023125"/>
    </source>
</evidence>
<dbReference type="InterPro" id="IPR036390">
    <property type="entry name" value="WH_DNA-bd_sf"/>
</dbReference>
<dbReference type="Gene3D" id="1.10.10.10">
    <property type="entry name" value="Winged helix-like DNA-binding domain superfamily/Winged helix DNA-binding domain"/>
    <property type="match status" value="1"/>
</dbReference>
<dbReference type="PRINTS" id="PR00035">
    <property type="entry name" value="HTHGNTR"/>
</dbReference>
<dbReference type="InterPro" id="IPR028978">
    <property type="entry name" value="Chorismate_lyase_/UTRA_dom_sf"/>
</dbReference>
<reference evidence="5 6" key="1">
    <citation type="submission" date="2016-11" db="EMBL/GenBank/DDBJ databases">
        <authorList>
            <person name="Jaros S."/>
            <person name="Januszkiewicz K."/>
            <person name="Wedrychowicz H."/>
        </authorList>
    </citation>
    <scope>NUCLEOTIDE SEQUENCE [LARGE SCALE GENOMIC DNA]</scope>
    <source>
        <strain evidence="5 6">DSM 2631</strain>
    </source>
</reference>
<dbReference type="GO" id="GO:0003700">
    <property type="term" value="F:DNA-binding transcription factor activity"/>
    <property type="evidence" value="ECO:0007669"/>
    <property type="project" value="InterPro"/>
</dbReference>
<proteinExistence type="predicted"/>
<dbReference type="EMBL" id="FQVM01000007">
    <property type="protein sequence ID" value="SHE65462.1"/>
    <property type="molecule type" value="Genomic_DNA"/>
</dbReference>
<dbReference type="GO" id="GO:0045892">
    <property type="term" value="P:negative regulation of DNA-templated transcription"/>
    <property type="evidence" value="ECO:0007669"/>
    <property type="project" value="TreeGrafter"/>
</dbReference>
<dbReference type="Gene3D" id="3.40.1410.10">
    <property type="entry name" value="Chorismate lyase-like"/>
    <property type="match status" value="1"/>
</dbReference>
<evidence type="ECO:0000256" key="3">
    <source>
        <dbReference type="ARBA" id="ARBA00023163"/>
    </source>
</evidence>
<dbReference type="SMART" id="SM00866">
    <property type="entry name" value="UTRA"/>
    <property type="match status" value="1"/>
</dbReference>
<dbReference type="STRING" id="1533.SAMN05443638_10712"/>
<accession>A0A1M4V957</accession>
<keyword evidence="1" id="KW-0805">Transcription regulation</keyword>
<keyword evidence="2" id="KW-0238">DNA-binding</keyword>
<dbReference type="AlphaFoldDB" id="A0A1M4V957"/>
<dbReference type="PANTHER" id="PTHR44846:SF1">
    <property type="entry name" value="MANNOSYL-D-GLYCERATE TRANSPORT_METABOLISM SYSTEM REPRESSOR MNGR-RELATED"/>
    <property type="match status" value="1"/>
</dbReference>
<feature type="domain" description="HTH gntR-type" evidence="4">
    <location>
        <begin position="6"/>
        <end position="74"/>
    </location>
</feature>
<dbReference type="SUPFAM" id="SSF64288">
    <property type="entry name" value="Chorismate lyase-like"/>
    <property type="match status" value="1"/>
</dbReference>
<dbReference type="Proteomes" id="UP000184035">
    <property type="component" value="Unassembled WGS sequence"/>
</dbReference>
<dbReference type="InterPro" id="IPR050679">
    <property type="entry name" value="Bact_HTH_transcr_reg"/>
</dbReference>
<keyword evidence="3" id="KW-0804">Transcription</keyword>
<dbReference type="InterPro" id="IPR011663">
    <property type="entry name" value="UTRA"/>
</dbReference>
<evidence type="ECO:0000313" key="5">
    <source>
        <dbReference type="EMBL" id="SHE65462.1"/>
    </source>
</evidence>
<dbReference type="PANTHER" id="PTHR44846">
    <property type="entry name" value="MANNOSYL-D-GLYCERATE TRANSPORT/METABOLISM SYSTEM REPRESSOR MNGR-RELATED"/>
    <property type="match status" value="1"/>
</dbReference>
<dbReference type="InterPro" id="IPR000524">
    <property type="entry name" value="Tscrpt_reg_HTH_GntR"/>
</dbReference>
<protein>
    <submittedName>
        <fullName evidence="5">Transcriptional regulator, GntR family</fullName>
    </submittedName>
</protein>
<dbReference type="GO" id="GO:0003677">
    <property type="term" value="F:DNA binding"/>
    <property type="evidence" value="ECO:0007669"/>
    <property type="project" value="UniProtKB-KW"/>
</dbReference>
<dbReference type="OrthoDB" id="457376at2"/>
<dbReference type="InterPro" id="IPR036388">
    <property type="entry name" value="WH-like_DNA-bd_sf"/>
</dbReference>
<dbReference type="RefSeq" id="WP_072894226.1">
    <property type="nucleotide sequence ID" value="NZ_FQVM01000007.1"/>
</dbReference>
<dbReference type="SUPFAM" id="SSF46785">
    <property type="entry name" value="Winged helix' DNA-binding domain"/>
    <property type="match status" value="1"/>
</dbReference>
<keyword evidence="6" id="KW-1185">Reference proteome</keyword>